<dbReference type="EMBL" id="CAAE01014581">
    <property type="protein sequence ID" value="CAF99892.1"/>
    <property type="molecule type" value="Genomic_DNA"/>
</dbReference>
<sequence length="129" mass="14876">KGKIDTKDLITVMRCLGTSPTIGEIERHLQVHKIEKTGELDFSTFLTMMHRQIQQEDPKTEILEAFRMTDKQKKGYIQASELRAKLTTLGEKLTNKEVDELFKEGNIKSNGLVKYEEFTQMVTLPPVDY</sequence>
<dbReference type="PANTHER" id="PTHR23048:SF45">
    <property type="entry name" value="CALMODULIN LIKE 4"/>
    <property type="match status" value="1"/>
</dbReference>
<reference evidence="2" key="2">
    <citation type="submission" date="2004-02" db="EMBL/GenBank/DDBJ databases">
        <authorList>
            <consortium name="Genoscope"/>
            <consortium name="Whitehead Institute Centre for Genome Research"/>
        </authorList>
    </citation>
    <scope>NUCLEOTIDE SEQUENCE</scope>
</reference>
<accession>Q4SHJ0</accession>
<dbReference type="GO" id="GO:0016460">
    <property type="term" value="C:myosin II complex"/>
    <property type="evidence" value="ECO:0007669"/>
    <property type="project" value="TreeGrafter"/>
</dbReference>
<dbReference type="InterPro" id="IPR002048">
    <property type="entry name" value="EF_hand_dom"/>
</dbReference>
<dbReference type="AlphaFoldDB" id="Q4SHJ0"/>
<dbReference type="PANTHER" id="PTHR23048">
    <property type="entry name" value="MYOSIN LIGHT CHAIN 1, 3"/>
    <property type="match status" value="1"/>
</dbReference>
<dbReference type="HOGENOM" id="CLU_061288_2_0_1"/>
<evidence type="ECO:0000259" key="1">
    <source>
        <dbReference type="PROSITE" id="PS50222"/>
    </source>
</evidence>
<reference evidence="2" key="1">
    <citation type="journal article" date="2004" name="Nature">
        <title>Genome duplication in the teleost fish Tetraodon nigroviridis reveals the early vertebrate proto-karyotype.</title>
        <authorList>
            <person name="Jaillon O."/>
            <person name="Aury J.-M."/>
            <person name="Brunet F."/>
            <person name="Petit J.-L."/>
            <person name="Stange-Thomann N."/>
            <person name="Mauceli E."/>
            <person name="Bouneau L."/>
            <person name="Fischer C."/>
            <person name="Ozouf-Costaz C."/>
            <person name="Bernot A."/>
            <person name="Nicaud S."/>
            <person name="Jaffe D."/>
            <person name="Fisher S."/>
            <person name="Lutfalla G."/>
            <person name="Dossat C."/>
            <person name="Segurens B."/>
            <person name="Dasilva C."/>
            <person name="Salanoubat M."/>
            <person name="Levy M."/>
            <person name="Boudet N."/>
            <person name="Castellano S."/>
            <person name="Anthouard V."/>
            <person name="Jubin C."/>
            <person name="Castelli V."/>
            <person name="Katinka M."/>
            <person name="Vacherie B."/>
            <person name="Biemont C."/>
            <person name="Skalli Z."/>
            <person name="Cattolico L."/>
            <person name="Poulain J."/>
            <person name="De Berardinis V."/>
            <person name="Cruaud C."/>
            <person name="Duprat S."/>
            <person name="Brottier P."/>
            <person name="Coutanceau J.-P."/>
            <person name="Gouzy J."/>
            <person name="Parra G."/>
            <person name="Lardier G."/>
            <person name="Chapple C."/>
            <person name="McKernan K.J."/>
            <person name="McEwan P."/>
            <person name="Bosak S."/>
            <person name="Kellis M."/>
            <person name="Volff J.-N."/>
            <person name="Guigo R."/>
            <person name="Zody M.C."/>
            <person name="Mesirov J."/>
            <person name="Lindblad-Toh K."/>
            <person name="Birren B."/>
            <person name="Nusbaum C."/>
            <person name="Kahn D."/>
            <person name="Robinson-Rechavi M."/>
            <person name="Laudet V."/>
            <person name="Schachter V."/>
            <person name="Quetier F."/>
            <person name="Saurin W."/>
            <person name="Scarpelli C."/>
            <person name="Wincker P."/>
            <person name="Lander E.S."/>
            <person name="Weissenbach J."/>
            <person name="Roest Crollius H."/>
        </authorList>
    </citation>
    <scope>NUCLEOTIDE SEQUENCE [LARGE SCALE GENOMIC DNA]</scope>
</reference>
<dbReference type="SUPFAM" id="SSF47473">
    <property type="entry name" value="EF-hand"/>
    <property type="match status" value="1"/>
</dbReference>
<comment type="caution">
    <text evidence="2">The sequence shown here is derived from an EMBL/GenBank/DDBJ whole genome shotgun (WGS) entry which is preliminary data.</text>
</comment>
<protein>
    <submittedName>
        <fullName evidence="2">(spotted green pufferfish) hypothetical protein</fullName>
    </submittedName>
</protein>
<dbReference type="Pfam" id="PF13499">
    <property type="entry name" value="EF-hand_7"/>
    <property type="match status" value="1"/>
</dbReference>
<proteinExistence type="predicted"/>
<dbReference type="InterPro" id="IPR050230">
    <property type="entry name" value="CALM/Myosin/TropC-like"/>
</dbReference>
<feature type="non-terminal residue" evidence="2">
    <location>
        <position position="1"/>
    </location>
</feature>
<dbReference type="OrthoDB" id="435273at2759"/>
<dbReference type="KEGG" id="tng:GSTEN00018131G001"/>
<feature type="domain" description="EF-hand" evidence="1">
    <location>
        <begin position="57"/>
        <end position="92"/>
    </location>
</feature>
<feature type="non-terminal residue" evidence="2">
    <location>
        <position position="129"/>
    </location>
</feature>
<dbReference type="GO" id="GO:0005509">
    <property type="term" value="F:calcium ion binding"/>
    <property type="evidence" value="ECO:0007669"/>
    <property type="project" value="InterPro"/>
</dbReference>
<dbReference type="InterPro" id="IPR011992">
    <property type="entry name" value="EF-hand-dom_pair"/>
</dbReference>
<organism evidence="2">
    <name type="scientific">Tetraodon nigroviridis</name>
    <name type="common">Spotted green pufferfish</name>
    <name type="synonym">Chelonodon nigroviridis</name>
    <dbReference type="NCBI Taxonomy" id="99883"/>
    <lineage>
        <taxon>Eukaryota</taxon>
        <taxon>Metazoa</taxon>
        <taxon>Chordata</taxon>
        <taxon>Craniata</taxon>
        <taxon>Vertebrata</taxon>
        <taxon>Euteleostomi</taxon>
        <taxon>Actinopterygii</taxon>
        <taxon>Neopterygii</taxon>
        <taxon>Teleostei</taxon>
        <taxon>Neoteleostei</taxon>
        <taxon>Acanthomorphata</taxon>
        <taxon>Eupercaria</taxon>
        <taxon>Tetraodontiformes</taxon>
        <taxon>Tetradontoidea</taxon>
        <taxon>Tetraodontidae</taxon>
        <taxon>Tetraodon</taxon>
    </lineage>
</organism>
<dbReference type="Gene3D" id="1.10.238.10">
    <property type="entry name" value="EF-hand"/>
    <property type="match status" value="2"/>
</dbReference>
<dbReference type="FunFam" id="1.10.238.10:FF:000001">
    <property type="entry name" value="Calmodulin 1"/>
    <property type="match status" value="1"/>
</dbReference>
<dbReference type="PROSITE" id="PS50222">
    <property type="entry name" value="EF_HAND_2"/>
    <property type="match status" value="1"/>
</dbReference>
<gene>
    <name evidence="2" type="ORF">GSTENG00018131001</name>
</gene>
<dbReference type="SMART" id="SM00054">
    <property type="entry name" value="EFh"/>
    <property type="match status" value="3"/>
</dbReference>
<evidence type="ECO:0000313" key="2">
    <source>
        <dbReference type="EMBL" id="CAF99892.1"/>
    </source>
</evidence>
<dbReference type="CDD" id="cd00051">
    <property type="entry name" value="EFh"/>
    <property type="match status" value="1"/>
</dbReference>
<name>Q4SHJ0_TETNG</name>